<dbReference type="GO" id="GO:0005524">
    <property type="term" value="F:ATP binding"/>
    <property type="evidence" value="ECO:0007669"/>
    <property type="project" value="UniProtKB-KW"/>
</dbReference>
<dbReference type="GO" id="GO:0140664">
    <property type="term" value="F:ATP-dependent DNA damage sensor activity"/>
    <property type="evidence" value="ECO:0007669"/>
    <property type="project" value="InterPro"/>
</dbReference>
<accession>A0A8J8SH76</accession>
<dbReference type="Pfam" id="PF00488">
    <property type="entry name" value="MutS_V"/>
    <property type="match status" value="1"/>
</dbReference>
<evidence type="ECO:0000256" key="8">
    <source>
        <dbReference type="SAM" id="MobiDB-lite"/>
    </source>
</evidence>
<dbReference type="GO" id="GO:0045910">
    <property type="term" value="P:negative regulation of DNA recombination"/>
    <property type="evidence" value="ECO:0007669"/>
    <property type="project" value="InterPro"/>
</dbReference>
<dbReference type="GO" id="GO:0019843">
    <property type="term" value="F:rRNA binding"/>
    <property type="evidence" value="ECO:0007669"/>
    <property type="project" value="UniProtKB-KW"/>
</dbReference>
<evidence type="ECO:0000256" key="2">
    <source>
        <dbReference type="ARBA" id="ARBA00022730"/>
    </source>
</evidence>
<dbReference type="Gene3D" id="3.40.50.300">
    <property type="entry name" value="P-loop containing nucleotide triphosphate hydrolases"/>
    <property type="match status" value="1"/>
</dbReference>
<feature type="region of interest" description="Disordered" evidence="8">
    <location>
        <begin position="533"/>
        <end position="553"/>
    </location>
</feature>
<keyword evidence="10" id="KW-0255">Endonuclease</keyword>
<dbReference type="PIRSF" id="PIRSF005814">
    <property type="entry name" value="MutS_YshD"/>
    <property type="match status" value="1"/>
</dbReference>
<organism evidence="10 11">
    <name type="scientific">Vallitalea pronyensis</name>
    <dbReference type="NCBI Taxonomy" id="1348613"/>
    <lineage>
        <taxon>Bacteria</taxon>
        <taxon>Bacillati</taxon>
        <taxon>Bacillota</taxon>
        <taxon>Clostridia</taxon>
        <taxon>Lachnospirales</taxon>
        <taxon>Vallitaleaceae</taxon>
        <taxon>Vallitalea</taxon>
    </lineage>
</organism>
<dbReference type="InterPro" id="IPR036187">
    <property type="entry name" value="DNA_mismatch_repair_MutS_sf"/>
</dbReference>
<dbReference type="InterPro" id="IPR045076">
    <property type="entry name" value="MutS"/>
</dbReference>
<keyword evidence="1" id="KW-0540">Nuclease</keyword>
<name>A0A8J8SH76_9FIRM</name>
<evidence type="ECO:0000313" key="10">
    <source>
        <dbReference type="EMBL" id="QUI23144.1"/>
    </source>
</evidence>
<evidence type="ECO:0000259" key="9">
    <source>
        <dbReference type="PROSITE" id="PS00486"/>
    </source>
</evidence>
<dbReference type="InterPro" id="IPR007696">
    <property type="entry name" value="DNA_mismatch_repair_MutS_core"/>
</dbReference>
<dbReference type="RefSeq" id="WP_212698645.1">
    <property type="nucleotide sequence ID" value="NZ_CP058649.1"/>
</dbReference>
<dbReference type="KEGG" id="vpy:HZI73_12975"/>
<keyword evidence="2" id="KW-0699">rRNA-binding</keyword>
<keyword evidence="5" id="KW-0067">ATP-binding</keyword>
<dbReference type="GO" id="GO:0004519">
    <property type="term" value="F:endonuclease activity"/>
    <property type="evidence" value="ECO:0007669"/>
    <property type="project" value="UniProtKB-KW"/>
</dbReference>
<gene>
    <name evidence="10" type="ORF">HZI73_12975</name>
</gene>
<keyword evidence="3" id="KW-0547">Nucleotide-binding</keyword>
<dbReference type="EMBL" id="CP058649">
    <property type="protein sequence ID" value="QUI23144.1"/>
    <property type="molecule type" value="Genomic_DNA"/>
</dbReference>
<dbReference type="InterPro" id="IPR005747">
    <property type="entry name" value="MutS2"/>
</dbReference>
<protein>
    <submittedName>
        <fullName evidence="10">Endonuclease MutS2</fullName>
    </submittedName>
</protein>
<dbReference type="FunFam" id="3.40.50.300:FF:000830">
    <property type="entry name" value="Endonuclease MutS2"/>
    <property type="match status" value="1"/>
</dbReference>
<dbReference type="Proteomes" id="UP000683246">
    <property type="component" value="Chromosome"/>
</dbReference>
<keyword evidence="4" id="KW-0378">Hydrolase</keyword>
<dbReference type="InterPro" id="IPR000432">
    <property type="entry name" value="DNA_mismatch_repair_MutS_C"/>
</dbReference>
<evidence type="ECO:0000256" key="3">
    <source>
        <dbReference type="ARBA" id="ARBA00022741"/>
    </source>
</evidence>
<dbReference type="InterPro" id="IPR027417">
    <property type="entry name" value="P-loop_NTPase"/>
</dbReference>
<dbReference type="PROSITE" id="PS00486">
    <property type="entry name" value="DNA_MISMATCH_REPAIR_2"/>
    <property type="match status" value="1"/>
</dbReference>
<evidence type="ECO:0000256" key="4">
    <source>
        <dbReference type="ARBA" id="ARBA00022801"/>
    </source>
</evidence>
<evidence type="ECO:0000256" key="6">
    <source>
        <dbReference type="ARBA" id="ARBA00022884"/>
    </source>
</evidence>
<evidence type="ECO:0000256" key="1">
    <source>
        <dbReference type="ARBA" id="ARBA00022722"/>
    </source>
</evidence>
<dbReference type="SMART" id="SM00533">
    <property type="entry name" value="MUTSd"/>
    <property type="match status" value="1"/>
</dbReference>
<dbReference type="PANTHER" id="PTHR48466:SF2">
    <property type="entry name" value="OS10G0509000 PROTEIN"/>
    <property type="match status" value="1"/>
</dbReference>
<dbReference type="GO" id="GO:0030983">
    <property type="term" value="F:mismatched DNA binding"/>
    <property type="evidence" value="ECO:0007669"/>
    <property type="project" value="InterPro"/>
</dbReference>
<feature type="compositionally biased region" description="Basic and acidic residues" evidence="8">
    <location>
        <begin position="538"/>
        <end position="553"/>
    </location>
</feature>
<dbReference type="SUPFAM" id="SSF52540">
    <property type="entry name" value="P-loop containing nucleoside triphosphate hydrolases"/>
    <property type="match status" value="1"/>
</dbReference>
<evidence type="ECO:0000256" key="7">
    <source>
        <dbReference type="ARBA" id="ARBA00023125"/>
    </source>
</evidence>
<reference evidence="10" key="1">
    <citation type="submission" date="2020-07" db="EMBL/GenBank/DDBJ databases">
        <title>Vallitalea pronyensis genome.</title>
        <authorList>
            <person name="Postec A."/>
        </authorList>
    </citation>
    <scope>NUCLEOTIDE SEQUENCE</scope>
    <source>
        <strain evidence="10">FatNI3</strain>
    </source>
</reference>
<feature type="domain" description="DNA mismatch repair proteins mutS family" evidence="9">
    <location>
        <begin position="405"/>
        <end position="421"/>
    </location>
</feature>
<dbReference type="GO" id="GO:0016887">
    <property type="term" value="F:ATP hydrolysis activity"/>
    <property type="evidence" value="ECO:0007669"/>
    <property type="project" value="InterPro"/>
</dbReference>
<evidence type="ECO:0000313" key="11">
    <source>
        <dbReference type="Proteomes" id="UP000683246"/>
    </source>
</evidence>
<dbReference type="SMART" id="SM00534">
    <property type="entry name" value="MUTSac"/>
    <property type="match status" value="1"/>
</dbReference>
<dbReference type="GO" id="GO:0006298">
    <property type="term" value="P:mismatch repair"/>
    <property type="evidence" value="ECO:0007669"/>
    <property type="project" value="InterPro"/>
</dbReference>
<dbReference type="NCBIfam" id="TIGR01069">
    <property type="entry name" value="mutS2"/>
    <property type="match status" value="1"/>
</dbReference>
<keyword evidence="6" id="KW-0694">RNA-binding</keyword>
<proteinExistence type="predicted"/>
<evidence type="ECO:0000256" key="5">
    <source>
        <dbReference type="ARBA" id="ARBA00022840"/>
    </source>
</evidence>
<keyword evidence="11" id="KW-1185">Reference proteome</keyword>
<dbReference type="PANTHER" id="PTHR48466">
    <property type="entry name" value="OS10G0509000 PROTEIN-RELATED"/>
    <property type="match status" value="1"/>
</dbReference>
<dbReference type="AlphaFoldDB" id="A0A8J8SH76"/>
<dbReference type="SUPFAM" id="SSF48334">
    <property type="entry name" value="DNA repair protein MutS, domain III"/>
    <property type="match status" value="1"/>
</dbReference>
<sequence>MNVKALEQLEYYKIKEALKACVVSELGKELVEELQPSNDAERIRRQLMETTEARKIMDKSSSVPIQNLVGIEKVIEKLGKGIALNPEDLQMILGLLHSTGKIKHFMEERQYLAPTISSYGLSMYELKDVMDEIARCIVNNRVDDKASPQLEKIRKKVYIAENRIKTKLDDILKSPTYRKYLQETYVSTRQGRQVIAVKSEYRHQVSGSVIDKSSTGSTLFIEPEAVRKLQSELELQKIDEEKEEYQIRLYLTYMIESYTREININVETMAYYDYIFAKGKYSKAINGQTVGINTEGIINIHTGRHPMLGHEGVPLDFEIGNDYKALVITGPNTGGKTVALKTVGLFTAMVQSGLHVPVEASSEFAVFSDILVDIGDGQSIEQSLSTFSAHVTNMTKIINLANKYTLVILDELGAGTDPAEGEGLAVAILEELYKKGATIIATSHYSKVKTFASDYEGFKNGRMAFDINTLKPMYALVIGEAGESNAFIIALRLGIEREVIERAHQITYHEKKDYVPLTEAHKKPIIKTKPKIQRPKPIRQEPEPVTKDDKTEEEHTYEIGDMVYVNTIKQRGIVYAPLNKKGEVGVKVRDKKMLVVSKRLSPFINRKELYPDDYDMDIVLETKENRKKKHAMGRKYVKDMERVIE</sequence>
<keyword evidence="7" id="KW-0238">DNA-binding</keyword>